<dbReference type="Pfam" id="PF04586">
    <property type="entry name" value="Peptidase_S78"/>
    <property type="match status" value="1"/>
</dbReference>
<dbReference type="OrthoDB" id="1097544at2"/>
<keyword evidence="2 5" id="KW-0645">Protease</keyword>
<dbReference type="GO" id="GO:0006508">
    <property type="term" value="P:proteolysis"/>
    <property type="evidence" value="ECO:0007669"/>
    <property type="project" value="UniProtKB-KW"/>
</dbReference>
<protein>
    <submittedName>
        <fullName evidence="5">Phage prohead protease, HK97 family</fullName>
    </submittedName>
</protein>
<dbReference type="InterPro" id="IPR054613">
    <property type="entry name" value="Peptidase_S78_dom"/>
</dbReference>
<evidence type="ECO:0000256" key="1">
    <source>
        <dbReference type="ARBA" id="ARBA00022612"/>
    </source>
</evidence>
<proteinExistence type="predicted"/>
<dbReference type="Proteomes" id="UP000199041">
    <property type="component" value="Unassembled WGS sequence"/>
</dbReference>
<evidence type="ECO:0000313" key="5">
    <source>
        <dbReference type="EMBL" id="SDZ82252.1"/>
    </source>
</evidence>
<dbReference type="AlphaFoldDB" id="A0A1H3W7D4"/>
<dbReference type="STRING" id="551991.SAMN05192529_102144"/>
<dbReference type="EMBL" id="FNQY01000002">
    <property type="protein sequence ID" value="SDZ82252.1"/>
    <property type="molecule type" value="Genomic_DNA"/>
</dbReference>
<evidence type="ECO:0000259" key="4">
    <source>
        <dbReference type="Pfam" id="PF04586"/>
    </source>
</evidence>
<dbReference type="RefSeq" id="WP_091393119.1">
    <property type="nucleotide sequence ID" value="NZ_FNQY01000002.1"/>
</dbReference>
<keyword evidence="6" id="KW-1185">Reference proteome</keyword>
<keyword evidence="1" id="KW-1188">Viral release from host cell</keyword>
<feature type="domain" description="Prohead serine protease" evidence="4">
    <location>
        <begin position="12"/>
        <end position="159"/>
    </location>
</feature>
<dbReference type="GO" id="GO:0008233">
    <property type="term" value="F:peptidase activity"/>
    <property type="evidence" value="ECO:0007669"/>
    <property type="project" value="UniProtKB-KW"/>
</dbReference>
<gene>
    <name evidence="5" type="ORF">SAMN05192529_102144</name>
</gene>
<keyword evidence="3" id="KW-0378">Hydrolase</keyword>
<accession>A0A1H3W7D4</accession>
<evidence type="ECO:0000256" key="2">
    <source>
        <dbReference type="ARBA" id="ARBA00022670"/>
    </source>
</evidence>
<name>A0A1H3W7D4_9BACT</name>
<sequence length="227" mass="25727">MKWNQKDFSISVKGIDEKKGVVEAYANVYNNVDYASDISAPGSFTKTVADNRKKIRVLKDHFWDIKLGVPLEINAADPIGLFTVTQFNLNKQVSHDMFTDIMLEQEKGQDSDLSIGYDVVKRDQKDRRIITEYKLHEYSFLTFLGANPLAVVQDAKSLQSLTDNQITAHMKELVMMYNAKYSDGRLKQIEAALKALDAKEPVNSTSDQAAQLKAWCDKQSITNFLNH</sequence>
<organism evidence="5 6">
    <name type="scientific">Arachidicoccus rhizosphaerae</name>
    <dbReference type="NCBI Taxonomy" id="551991"/>
    <lineage>
        <taxon>Bacteria</taxon>
        <taxon>Pseudomonadati</taxon>
        <taxon>Bacteroidota</taxon>
        <taxon>Chitinophagia</taxon>
        <taxon>Chitinophagales</taxon>
        <taxon>Chitinophagaceae</taxon>
        <taxon>Arachidicoccus</taxon>
    </lineage>
</organism>
<evidence type="ECO:0000256" key="3">
    <source>
        <dbReference type="ARBA" id="ARBA00022801"/>
    </source>
</evidence>
<reference evidence="5 6" key="1">
    <citation type="submission" date="2016-10" db="EMBL/GenBank/DDBJ databases">
        <authorList>
            <person name="de Groot N.N."/>
        </authorList>
    </citation>
    <scope>NUCLEOTIDE SEQUENCE [LARGE SCALE GENOMIC DNA]</scope>
    <source>
        <strain evidence="5 6">Vu-144</strain>
    </source>
</reference>
<evidence type="ECO:0000313" key="6">
    <source>
        <dbReference type="Proteomes" id="UP000199041"/>
    </source>
</evidence>